<dbReference type="EMBL" id="KL197714">
    <property type="protein sequence ID" value="KDQ60028.1"/>
    <property type="molecule type" value="Genomic_DNA"/>
</dbReference>
<dbReference type="AlphaFoldDB" id="A0A067PYY3"/>
<organism evidence="1 2">
    <name type="scientific">Jaapia argillacea MUCL 33604</name>
    <dbReference type="NCBI Taxonomy" id="933084"/>
    <lineage>
        <taxon>Eukaryota</taxon>
        <taxon>Fungi</taxon>
        <taxon>Dikarya</taxon>
        <taxon>Basidiomycota</taxon>
        <taxon>Agaricomycotina</taxon>
        <taxon>Agaricomycetes</taxon>
        <taxon>Agaricomycetidae</taxon>
        <taxon>Jaapiales</taxon>
        <taxon>Jaapiaceae</taxon>
        <taxon>Jaapia</taxon>
    </lineage>
</organism>
<protein>
    <submittedName>
        <fullName evidence="1">Uncharacterized protein</fullName>
    </submittedName>
</protein>
<accession>A0A067PYY3</accession>
<keyword evidence="2" id="KW-1185">Reference proteome</keyword>
<name>A0A067PYY3_9AGAM</name>
<sequence>MIQPSSRPSLQTRPNPANLHLCADFQPSPKMLMNDHPQRRLSFYPLRSDCTHLQLSVPLRTTSLPLTGSKKTLAPNILQSLCRKFRMRLPPRMFICWKTFGDVGPFSPSHWMGEEYRDSRDVRTVLRILLAIRGLYAIRSWMDRDRSPYHQ</sequence>
<dbReference type="Proteomes" id="UP000027265">
    <property type="component" value="Unassembled WGS sequence"/>
</dbReference>
<evidence type="ECO:0000313" key="2">
    <source>
        <dbReference type="Proteomes" id="UP000027265"/>
    </source>
</evidence>
<dbReference type="InParanoid" id="A0A067PYY3"/>
<evidence type="ECO:0000313" key="1">
    <source>
        <dbReference type="EMBL" id="KDQ60028.1"/>
    </source>
</evidence>
<dbReference type="HOGENOM" id="CLU_1731731_0_0_1"/>
<proteinExistence type="predicted"/>
<reference evidence="2" key="1">
    <citation type="journal article" date="2014" name="Proc. Natl. Acad. Sci. U.S.A.">
        <title>Extensive sampling of basidiomycete genomes demonstrates inadequacy of the white-rot/brown-rot paradigm for wood decay fungi.</title>
        <authorList>
            <person name="Riley R."/>
            <person name="Salamov A.A."/>
            <person name="Brown D.W."/>
            <person name="Nagy L.G."/>
            <person name="Floudas D."/>
            <person name="Held B.W."/>
            <person name="Levasseur A."/>
            <person name="Lombard V."/>
            <person name="Morin E."/>
            <person name="Otillar R."/>
            <person name="Lindquist E.A."/>
            <person name="Sun H."/>
            <person name="LaButti K.M."/>
            <person name="Schmutz J."/>
            <person name="Jabbour D."/>
            <person name="Luo H."/>
            <person name="Baker S.E."/>
            <person name="Pisabarro A.G."/>
            <person name="Walton J.D."/>
            <person name="Blanchette R.A."/>
            <person name="Henrissat B."/>
            <person name="Martin F."/>
            <person name="Cullen D."/>
            <person name="Hibbett D.S."/>
            <person name="Grigoriev I.V."/>
        </authorList>
    </citation>
    <scope>NUCLEOTIDE SEQUENCE [LARGE SCALE GENOMIC DNA]</scope>
    <source>
        <strain evidence="2">MUCL 33604</strain>
    </source>
</reference>
<gene>
    <name evidence="1" type="ORF">JAAARDRAFT_594093</name>
</gene>